<organism evidence="1 2">
    <name type="scientific">Caligus rogercresseyi</name>
    <name type="common">Sea louse</name>
    <dbReference type="NCBI Taxonomy" id="217165"/>
    <lineage>
        <taxon>Eukaryota</taxon>
        <taxon>Metazoa</taxon>
        <taxon>Ecdysozoa</taxon>
        <taxon>Arthropoda</taxon>
        <taxon>Crustacea</taxon>
        <taxon>Multicrustacea</taxon>
        <taxon>Hexanauplia</taxon>
        <taxon>Copepoda</taxon>
        <taxon>Siphonostomatoida</taxon>
        <taxon>Caligidae</taxon>
        <taxon>Caligus</taxon>
    </lineage>
</organism>
<dbReference type="Proteomes" id="UP000595437">
    <property type="component" value="Chromosome 1"/>
</dbReference>
<evidence type="ECO:0000313" key="1">
    <source>
        <dbReference type="EMBL" id="QQP55772.1"/>
    </source>
</evidence>
<evidence type="ECO:0000313" key="2">
    <source>
        <dbReference type="Proteomes" id="UP000595437"/>
    </source>
</evidence>
<name>A0A7T8KH00_CALRO</name>
<proteinExistence type="predicted"/>
<accession>A0A7T8KH00</accession>
<protein>
    <submittedName>
        <fullName evidence="1">Uncharacterized protein</fullName>
    </submittedName>
</protein>
<reference evidence="2" key="1">
    <citation type="submission" date="2021-01" db="EMBL/GenBank/DDBJ databases">
        <title>Caligus Genome Assembly.</title>
        <authorList>
            <person name="Gallardo-Escarate C."/>
        </authorList>
    </citation>
    <scope>NUCLEOTIDE SEQUENCE [LARGE SCALE GENOMIC DNA]</scope>
</reference>
<keyword evidence="2" id="KW-1185">Reference proteome</keyword>
<dbReference type="EMBL" id="CP045890">
    <property type="protein sequence ID" value="QQP55772.1"/>
    <property type="molecule type" value="Genomic_DNA"/>
</dbReference>
<gene>
    <name evidence="1" type="ORF">FKW44_000217</name>
</gene>
<dbReference type="AlphaFoldDB" id="A0A7T8KH00"/>
<sequence>MIRCRVHCREYNPLLTEYPMRMNMRAIRELTASLQGGGGGVLAGDVLTNFERYEFLKGC</sequence>